<name>A0ABY9VI36_9BACI</name>
<evidence type="ECO:0000313" key="2">
    <source>
        <dbReference type="Proteomes" id="UP001303324"/>
    </source>
</evidence>
<dbReference type="RefSeq" id="WP_285290787.1">
    <property type="nucleotide sequence ID" value="NZ_CP134494.1"/>
</dbReference>
<sequence>MANFIKILMGSNSKSDCCSVEIKEVQETEEKNEACCGGDTSCC</sequence>
<accession>A0ABY9VI36</accession>
<gene>
    <name evidence="1" type="ORF">RH061_03675</name>
</gene>
<dbReference type="EMBL" id="CP134494">
    <property type="protein sequence ID" value="WNF23622.1"/>
    <property type="molecule type" value="Genomic_DNA"/>
</dbReference>
<reference evidence="1 2" key="1">
    <citation type="submission" date="2023-09" db="EMBL/GenBank/DDBJ databases">
        <title>Microbial mechanism of fulvic acid promoting antimony reduction mineralization in rice fields.</title>
        <authorList>
            <person name="Chen G."/>
            <person name="Lan J."/>
        </authorList>
    </citation>
    <scope>NUCLEOTIDE SEQUENCE [LARGE SCALE GENOMIC DNA]</scope>
    <source>
        <strain evidence="1 2">PS1</strain>
    </source>
</reference>
<proteinExistence type="predicted"/>
<protein>
    <submittedName>
        <fullName evidence="1">Uncharacterized protein</fullName>
    </submittedName>
</protein>
<keyword evidence="2" id="KW-1185">Reference proteome</keyword>
<dbReference type="Proteomes" id="UP001303324">
    <property type="component" value="Chromosome"/>
</dbReference>
<evidence type="ECO:0000313" key="1">
    <source>
        <dbReference type="EMBL" id="WNF23622.1"/>
    </source>
</evidence>
<organism evidence="1 2">
    <name type="scientific">Mesobacillus jeotgali</name>
    <dbReference type="NCBI Taxonomy" id="129985"/>
    <lineage>
        <taxon>Bacteria</taxon>
        <taxon>Bacillati</taxon>
        <taxon>Bacillota</taxon>
        <taxon>Bacilli</taxon>
        <taxon>Bacillales</taxon>
        <taxon>Bacillaceae</taxon>
        <taxon>Mesobacillus</taxon>
    </lineage>
</organism>